<evidence type="ECO:0000256" key="2">
    <source>
        <dbReference type="ARBA" id="ARBA00019904"/>
    </source>
</evidence>
<gene>
    <name evidence="14" type="primary">erhM</name>
    <name evidence="14" type="ORF">GILLIAM_02730</name>
    <name evidence="13" type="ORF">OTSGILL_0041</name>
</gene>
<dbReference type="GO" id="GO:0008137">
    <property type="term" value="F:NADH dehydrogenase (ubiquinone) activity"/>
    <property type="evidence" value="ECO:0007669"/>
    <property type="project" value="InterPro"/>
</dbReference>
<feature type="domain" description="NADH-Ubiquinone oxidoreductase (complex I) chain 5 N-terminal" evidence="12">
    <location>
        <begin position="66"/>
        <end position="116"/>
    </location>
</feature>
<keyword evidence="4 10" id="KW-1133">Transmembrane helix</keyword>
<dbReference type="EMBL" id="LS398551">
    <property type="protein sequence ID" value="SPR13226.1"/>
    <property type="molecule type" value="Genomic_DNA"/>
</dbReference>
<proteinExistence type="predicted"/>
<evidence type="ECO:0000256" key="4">
    <source>
        <dbReference type="ARBA" id="ARBA00022989"/>
    </source>
</evidence>
<keyword evidence="3 9" id="KW-0812">Transmembrane</keyword>
<dbReference type="Gene3D" id="1.20.5.2700">
    <property type="match status" value="1"/>
</dbReference>
<evidence type="ECO:0000313" key="13">
    <source>
        <dbReference type="EMBL" id="KJV54309.1"/>
    </source>
</evidence>
<dbReference type="NCBIfam" id="NF005141">
    <property type="entry name" value="PRK06590.1"/>
    <property type="match status" value="1"/>
</dbReference>
<dbReference type="GO" id="GO:0003954">
    <property type="term" value="F:NADH dehydrogenase activity"/>
    <property type="evidence" value="ECO:0007669"/>
    <property type="project" value="TreeGrafter"/>
</dbReference>
<feature type="transmembrane region" description="Helical" evidence="10">
    <location>
        <begin position="463"/>
        <end position="483"/>
    </location>
</feature>
<evidence type="ECO:0000313" key="16">
    <source>
        <dbReference type="Proteomes" id="UP000244959"/>
    </source>
</evidence>
<comment type="subcellular location">
    <subcellularLocation>
        <location evidence="1">Endomembrane system</location>
        <topology evidence="1">Multi-pass membrane protein</topology>
    </subcellularLocation>
    <subcellularLocation>
        <location evidence="9">Membrane</location>
        <topology evidence="9">Multi-pass membrane protein</topology>
    </subcellularLocation>
</comment>
<reference evidence="13 15" key="1">
    <citation type="submission" date="2015-02" db="EMBL/GenBank/DDBJ databases">
        <title>Genome Sequencing of Rickettsiales.</title>
        <authorList>
            <person name="Daugherty S.C."/>
            <person name="Su Q."/>
            <person name="Abolude K."/>
            <person name="Beier-Sexton M."/>
            <person name="Carlyon J.A."/>
            <person name="Carter R."/>
            <person name="Day N.P."/>
            <person name="Dumler S.J."/>
            <person name="Dyachenko V."/>
            <person name="Godinez A."/>
            <person name="Kurtti T.J."/>
            <person name="Lichay M."/>
            <person name="Mullins K.E."/>
            <person name="Ott S."/>
            <person name="Pappas-Brown V."/>
            <person name="Paris D.H."/>
            <person name="Patel P."/>
            <person name="Richards A.L."/>
            <person name="Sadzewicz L."/>
            <person name="Sears K."/>
            <person name="Seidman D."/>
            <person name="Sengamalay N."/>
            <person name="Stenos J."/>
            <person name="Tallon L.J."/>
            <person name="Vincent G."/>
            <person name="Fraser C.M."/>
            <person name="Munderloh U."/>
            <person name="Dunning-Hotopp J.C."/>
        </authorList>
    </citation>
    <scope>NUCLEOTIDE SEQUENCE [LARGE SCALE GENOMIC DNA]</scope>
    <source>
        <strain evidence="13 15">Gilliam</strain>
    </source>
</reference>
<dbReference type="PANTHER" id="PTHR42829:SF2">
    <property type="entry name" value="NADH-UBIQUINONE OXIDOREDUCTASE CHAIN 5"/>
    <property type="match status" value="1"/>
</dbReference>
<evidence type="ECO:0000256" key="6">
    <source>
        <dbReference type="ARBA" id="ARBA00031571"/>
    </source>
</evidence>
<evidence type="ECO:0000256" key="9">
    <source>
        <dbReference type="RuleBase" id="RU000320"/>
    </source>
</evidence>
<feature type="transmembrane region" description="Helical" evidence="10">
    <location>
        <begin position="86"/>
        <end position="103"/>
    </location>
</feature>
<reference evidence="16" key="3">
    <citation type="submission" date="2018-03" db="EMBL/GenBank/DDBJ databases">
        <authorList>
            <person name="Batty M. E."/>
            <person name="Batty M E."/>
        </authorList>
    </citation>
    <scope>NUCLEOTIDE SEQUENCE [LARGE SCALE GENOMIC DNA]</scope>
    <source>
        <strain evidence="16">Gilliam</strain>
    </source>
</reference>
<keyword evidence="16" id="KW-1185">Reference proteome</keyword>
<keyword evidence="13" id="KW-0560">Oxidoreductase</keyword>
<dbReference type="Proteomes" id="UP000244959">
    <property type="component" value="Chromosome I"/>
</dbReference>
<feature type="transmembrane region" description="Helical" evidence="10">
    <location>
        <begin position="29"/>
        <end position="50"/>
    </location>
</feature>
<evidence type="ECO:0000256" key="7">
    <source>
        <dbReference type="ARBA" id="ARBA00032795"/>
    </source>
</evidence>
<feature type="transmembrane region" description="Helical" evidence="10">
    <location>
        <begin position="285"/>
        <end position="306"/>
    </location>
</feature>
<evidence type="ECO:0000259" key="11">
    <source>
        <dbReference type="Pfam" id="PF00361"/>
    </source>
</evidence>
<dbReference type="GO" id="GO:0016020">
    <property type="term" value="C:membrane"/>
    <property type="evidence" value="ECO:0007669"/>
    <property type="project" value="UniProtKB-SubCell"/>
</dbReference>
<organism evidence="13 15">
    <name type="scientific">Orientia tsutsugamushi str. Gilliam</name>
    <dbReference type="NCBI Taxonomy" id="1359184"/>
    <lineage>
        <taxon>Bacteria</taxon>
        <taxon>Pseudomonadati</taxon>
        <taxon>Pseudomonadota</taxon>
        <taxon>Alphaproteobacteria</taxon>
        <taxon>Rickettsiales</taxon>
        <taxon>Rickettsiaceae</taxon>
        <taxon>Rickettsieae</taxon>
        <taxon>Orientia</taxon>
    </lineage>
</organism>
<dbReference type="PRINTS" id="PR01434">
    <property type="entry name" value="NADHDHGNASE5"/>
</dbReference>
<protein>
    <recommendedName>
        <fullName evidence="2">NADH-quinone oxidoreductase subunit L</fullName>
    </recommendedName>
    <alternativeName>
        <fullName evidence="6">NADH dehydrogenase I subunit L</fullName>
    </alternativeName>
    <alternativeName>
        <fullName evidence="7">NDH-1 subunit L</fullName>
    </alternativeName>
</protein>
<evidence type="ECO:0000256" key="5">
    <source>
        <dbReference type="ARBA" id="ARBA00023136"/>
    </source>
</evidence>
<accession>A0A0F3MIA8</accession>
<evidence type="ECO:0000256" key="10">
    <source>
        <dbReference type="SAM" id="Phobius"/>
    </source>
</evidence>
<dbReference type="InterPro" id="IPR018393">
    <property type="entry name" value="NADHpl_OxRdtase_5_subgr"/>
</dbReference>
<dbReference type="PATRIC" id="fig|1359184.3.peg.49"/>
<evidence type="ECO:0000256" key="8">
    <source>
        <dbReference type="ARBA" id="ARBA00047712"/>
    </source>
</evidence>
<dbReference type="RefSeq" id="WP_047220066.1">
    <property type="nucleotide sequence ID" value="NZ_LS398551.1"/>
</dbReference>
<sequence length="635" mass="71076">MSFLITLLPCLPLISGVISRLNNSFATKIISYITVMLIASTSFAAILVFWNISKHNSVEHIILFEWIELLNLKAHCAIYIDKLTALMLVIVSLISTIVHIYSIGYLHDDKELPKFMSYLSFFTFFMLMLVSSDNFLQLFFGWEGVGVSSYLLIGFWYKKHAATIAAYKAFIVNRFADCAFLLAIIAIIYNCNSVEFKPVFSHAEQLSKTIVSIFDIKISVLDLICCLLFIGCMGKSAQIGLHIWLPDAMEGPTPASALIHAATMVTAGIFLLARCSFMFEYSTAILNLIAITGGFTCILTSIIAVCQNDIKKIIAYSTCSQLGYMVMACGSSSYNGAMFHLLTHAFFKAMLFLAAGNVIHMTHQQDLNKMPQQLWRVMPYTYGLFWLGTLAIVGIFPFSGFYSKDMILESVYLTDNKFVYYLGIIAVFFTAMYSIKLIIGIFHQPSFSSTKHSIKEVSIIMNLPLLILAIGSAISGWYCYNILTIGKVEYFANSLVNNGILENSHINCLMIKILPILAGVFGLIIGGLIYYCKSNVNISIIKSISSPARNKFYFDEIYNTLLVKTFNIVSYYLSIFDIKCINKFLDNSVIFLVQSGFSGIKKMQSGYVSCYILTALVSMTAFFTLIVINYFITSN</sequence>
<feature type="transmembrane region" description="Helical" evidence="10">
    <location>
        <begin position="169"/>
        <end position="189"/>
    </location>
</feature>
<dbReference type="EMBL" id="LANO01000001">
    <property type="protein sequence ID" value="KJV54309.1"/>
    <property type="molecule type" value="Genomic_DNA"/>
</dbReference>
<evidence type="ECO:0000256" key="3">
    <source>
        <dbReference type="ARBA" id="ARBA00022692"/>
    </source>
</evidence>
<evidence type="ECO:0000256" key="1">
    <source>
        <dbReference type="ARBA" id="ARBA00004127"/>
    </source>
</evidence>
<dbReference type="GO" id="GO:0012505">
    <property type="term" value="C:endomembrane system"/>
    <property type="evidence" value="ECO:0007669"/>
    <property type="project" value="UniProtKB-SubCell"/>
</dbReference>
<dbReference type="Pfam" id="PF00662">
    <property type="entry name" value="Proton_antipo_N"/>
    <property type="match status" value="1"/>
</dbReference>
<dbReference type="InterPro" id="IPR003945">
    <property type="entry name" value="NU5C-like"/>
</dbReference>
<feature type="transmembrane region" description="Helical" evidence="10">
    <location>
        <begin position="513"/>
        <end position="532"/>
    </location>
</feature>
<name>A0A0F3MIA8_ORITS</name>
<dbReference type="GO" id="GO:0015990">
    <property type="term" value="P:electron transport coupled proton transport"/>
    <property type="evidence" value="ECO:0007669"/>
    <property type="project" value="TreeGrafter"/>
</dbReference>
<feature type="transmembrane region" description="Helical" evidence="10">
    <location>
        <begin position="610"/>
        <end position="632"/>
    </location>
</feature>
<dbReference type="GO" id="GO:0042773">
    <property type="term" value="P:ATP synthesis coupled electron transport"/>
    <property type="evidence" value="ECO:0007669"/>
    <property type="project" value="InterPro"/>
</dbReference>
<evidence type="ECO:0000313" key="15">
    <source>
        <dbReference type="Proteomes" id="UP000033769"/>
    </source>
</evidence>
<feature type="transmembrane region" description="Helical" evidence="10">
    <location>
        <begin position="339"/>
        <end position="359"/>
    </location>
</feature>
<feature type="domain" description="NADH:quinone oxidoreductase/Mrp antiporter transmembrane" evidence="11">
    <location>
        <begin position="132"/>
        <end position="430"/>
    </location>
</feature>
<reference evidence="14" key="2">
    <citation type="submission" date="2018-03" db="EMBL/GenBank/DDBJ databases">
        <authorList>
            <person name="Keele B.F."/>
        </authorList>
    </citation>
    <scope>NUCLEOTIDE SEQUENCE [LARGE SCALE GENOMIC DNA]</scope>
    <source>
        <strain evidence="14">Gilliam</strain>
    </source>
</reference>
<feature type="transmembrane region" description="Helical" evidence="10">
    <location>
        <begin position="255"/>
        <end position="279"/>
    </location>
</feature>
<feature type="transmembrane region" description="Helical" evidence="10">
    <location>
        <begin position="138"/>
        <end position="157"/>
    </location>
</feature>
<dbReference type="NCBIfam" id="TIGR01974">
    <property type="entry name" value="NDH_I_L"/>
    <property type="match status" value="1"/>
</dbReference>
<feature type="transmembrane region" description="Helical" evidence="10">
    <location>
        <begin position="418"/>
        <end position="442"/>
    </location>
</feature>
<dbReference type="PANTHER" id="PTHR42829">
    <property type="entry name" value="NADH-UBIQUINONE OXIDOREDUCTASE CHAIN 5"/>
    <property type="match status" value="1"/>
</dbReference>
<comment type="catalytic activity">
    <reaction evidence="8">
        <text>a quinone + NADH + 5 H(+)(in) = a quinol + NAD(+) + 4 H(+)(out)</text>
        <dbReference type="Rhea" id="RHEA:57888"/>
        <dbReference type="ChEBI" id="CHEBI:15378"/>
        <dbReference type="ChEBI" id="CHEBI:24646"/>
        <dbReference type="ChEBI" id="CHEBI:57540"/>
        <dbReference type="ChEBI" id="CHEBI:57945"/>
        <dbReference type="ChEBI" id="CHEBI:132124"/>
    </reaction>
</comment>
<evidence type="ECO:0000313" key="14">
    <source>
        <dbReference type="EMBL" id="SPR13226.1"/>
    </source>
</evidence>
<dbReference type="InterPro" id="IPR001516">
    <property type="entry name" value="Proton_antipo_N"/>
</dbReference>
<dbReference type="Pfam" id="PF00361">
    <property type="entry name" value="Proton_antipo_M"/>
    <property type="match status" value="1"/>
</dbReference>
<feature type="transmembrane region" description="Helical" evidence="10">
    <location>
        <begin position="380"/>
        <end position="398"/>
    </location>
</feature>
<dbReference type="Proteomes" id="UP000033769">
    <property type="component" value="Unassembled WGS sequence"/>
</dbReference>
<dbReference type="InterPro" id="IPR001750">
    <property type="entry name" value="ND/Mrp_TM"/>
</dbReference>
<keyword evidence="5 10" id="KW-0472">Membrane</keyword>
<dbReference type="AlphaFoldDB" id="A0A0F3MIA8"/>
<evidence type="ECO:0000259" key="12">
    <source>
        <dbReference type="Pfam" id="PF00662"/>
    </source>
</evidence>